<dbReference type="AlphaFoldDB" id="A0A3D9BBC6"/>
<accession>A0A3D9BBC6</accession>
<reference evidence="2 3" key="1">
    <citation type="journal article" date="2004" name="Emerg. Infect. Dis.">
        <title>Amoebae-resisting bacteria isolated from human nasal swabs by amoebal coculture.</title>
        <authorList>
            <person name="Greub G."/>
            <person name="La Scola B."/>
            <person name="Raoult D."/>
        </authorList>
    </citation>
    <scope>NUCLEOTIDE SEQUENCE [LARGE SCALE GENOMIC DNA]</scope>
    <source>
        <strain evidence="2 3">CCUG 51329</strain>
    </source>
</reference>
<dbReference type="Proteomes" id="UP000256924">
    <property type="component" value="Unassembled WGS sequence"/>
</dbReference>
<dbReference type="PROSITE" id="PS51257">
    <property type="entry name" value="PROKAR_LIPOPROTEIN"/>
    <property type="match status" value="1"/>
</dbReference>
<comment type="caution">
    <text evidence="2">The sequence shown here is derived from an EMBL/GenBank/DDBJ whole genome shotgun (WGS) entry which is preliminary data.</text>
</comment>
<protein>
    <submittedName>
        <fullName evidence="2">Uncharacterized protein</fullName>
    </submittedName>
</protein>
<keyword evidence="3" id="KW-1185">Reference proteome</keyword>
<evidence type="ECO:0000256" key="1">
    <source>
        <dbReference type="SAM" id="MobiDB-lite"/>
    </source>
</evidence>
<feature type="compositionally biased region" description="Basic and acidic residues" evidence="1">
    <location>
        <begin position="64"/>
        <end position="75"/>
    </location>
</feature>
<evidence type="ECO:0000313" key="2">
    <source>
        <dbReference type="EMBL" id="REC50626.1"/>
    </source>
</evidence>
<sequence length="75" mass="8393">MKTLIPLLSLVCGSFAVQSCGYEDQEFQNQTDTVQAVAEDHPMSYSSRQDSSKSKDSGLYPDPPVKDTHDWRTKP</sequence>
<organism evidence="2 3">
    <name type="scientific">Candidatus Chryseobacterium massiliense</name>
    <dbReference type="NCBI Taxonomy" id="204089"/>
    <lineage>
        <taxon>Bacteria</taxon>
        <taxon>Pseudomonadati</taxon>
        <taxon>Bacteroidota</taxon>
        <taxon>Flavobacteriia</taxon>
        <taxon>Flavobacteriales</taxon>
        <taxon>Weeksellaceae</taxon>
        <taxon>Chryseobacterium group</taxon>
        <taxon>Chryseobacterium</taxon>
    </lineage>
</organism>
<dbReference type="RefSeq" id="WP_116098424.1">
    <property type="nucleotide sequence ID" value="NZ_QNVU01000014.1"/>
</dbReference>
<gene>
    <name evidence="2" type="ORF">DRF68_09020</name>
</gene>
<feature type="region of interest" description="Disordered" evidence="1">
    <location>
        <begin position="39"/>
        <end position="75"/>
    </location>
</feature>
<proteinExistence type="predicted"/>
<dbReference type="EMBL" id="QNVU01000014">
    <property type="protein sequence ID" value="REC50626.1"/>
    <property type="molecule type" value="Genomic_DNA"/>
</dbReference>
<name>A0A3D9BBC6_9FLAO</name>
<evidence type="ECO:0000313" key="3">
    <source>
        <dbReference type="Proteomes" id="UP000256924"/>
    </source>
</evidence>